<evidence type="ECO:0000313" key="1">
    <source>
        <dbReference type="EMBL" id="MPN13092.1"/>
    </source>
</evidence>
<gene>
    <name evidence="1" type="ORF">SDC9_160412</name>
</gene>
<proteinExistence type="predicted"/>
<accession>A0A645FHU2</accession>
<comment type="caution">
    <text evidence="1">The sequence shown here is derived from an EMBL/GenBank/DDBJ whole genome shotgun (WGS) entry which is preliminary data.</text>
</comment>
<name>A0A645FHU2_9ZZZZ</name>
<protein>
    <submittedName>
        <fullName evidence="1">Uncharacterized protein</fullName>
    </submittedName>
</protein>
<dbReference type="AlphaFoldDB" id="A0A645FHU2"/>
<dbReference type="EMBL" id="VSSQ01059544">
    <property type="protein sequence ID" value="MPN13092.1"/>
    <property type="molecule type" value="Genomic_DNA"/>
</dbReference>
<organism evidence="1">
    <name type="scientific">bioreactor metagenome</name>
    <dbReference type="NCBI Taxonomy" id="1076179"/>
    <lineage>
        <taxon>unclassified sequences</taxon>
        <taxon>metagenomes</taxon>
        <taxon>ecological metagenomes</taxon>
    </lineage>
</organism>
<sequence>MNLFQRQEGLRPGELPRGARHFAVGAVTPVGRVKDGILAAIAQGHEFVRHRPPHHA</sequence>
<reference evidence="1" key="1">
    <citation type="submission" date="2019-08" db="EMBL/GenBank/DDBJ databases">
        <authorList>
            <person name="Kucharzyk K."/>
            <person name="Murdoch R.W."/>
            <person name="Higgins S."/>
            <person name="Loffler F."/>
        </authorList>
    </citation>
    <scope>NUCLEOTIDE SEQUENCE</scope>
</reference>